<name>A0A2A3YGG3_9MICO</name>
<keyword evidence="4" id="KW-1185">Reference proteome</keyword>
<dbReference type="Pfam" id="PF01966">
    <property type="entry name" value="HD"/>
    <property type="match status" value="1"/>
</dbReference>
<accession>A0A2A3YGG3</accession>
<dbReference type="SMART" id="SM00471">
    <property type="entry name" value="HDc"/>
    <property type="match status" value="1"/>
</dbReference>
<feature type="domain" description="HD/PDEase" evidence="2">
    <location>
        <begin position="126"/>
        <end position="330"/>
    </location>
</feature>
<gene>
    <name evidence="3" type="ORF">CIK66_13880</name>
</gene>
<evidence type="ECO:0000256" key="1">
    <source>
        <dbReference type="SAM" id="MobiDB-lite"/>
    </source>
</evidence>
<protein>
    <recommendedName>
        <fullName evidence="2">HD/PDEase domain-containing protein</fullName>
    </recommendedName>
</protein>
<dbReference type="OrthoDB" id="581608at2"/>
<organism evidence="3 4">
    <name type="scientific">Brachybacterium alimentarium</name>
    <dbReference type="NCBI Taxonomy" id="47845"/>
    <lineage>
        <taxon>Bacteria</taxon>
        <taxon>Bacillati</taxon>
        <taxon>Actinomycetota</taxon>
        <taxon>Actinomycetes</taxon>
        <taxon>Micrococcales</taxon>
        <taxon>Dermabacteraceae</taxon>
        <taxon>Brachybacterium</taxon>
    </lineage>
</organism>
<feature type="region of interest" description="Disordered" evidence="1">
    <location>
        <begin position="1"/>
        <end position="36"/>
    </location>
</feature>
<dbReference type="AlphaFoldDB" id="A0A2A3YGG3"/>
<dbReference type="Proteomes" id="UP000218598">
    <property type="component" value="Unassembled WGS sequence"/>
</dbReference>
<proteinExistence type="predicted"/>
<dbReference type="InterPro" id="IPR006674">
    <property type="entry name" value="HD_domain"/>
</dbReference>
<evidence type="ECO:0000313" key="4">
    <source>
        <dbReference type="Proteomes" id="UP000218598"/>
    </source>
</evidence>
<evidence type="ECO:0000313" key="3">
    <source>
        <dbReference type="EMBL" id="PCC38397.1"/>
    </source>
</evidence>
<dbReference type="SUPFAM" id="SSF109604">
    <property type="entry name" value="HD-domain/PDEase-like"/>
    <property type="match status" value="1"/>
</dbReference>
<dbReference type="InterPro" id="IPR003607">
    <property type="entry name" value="HD/PDEase_dom"/>
</dbReference>
<dbReference type="CDD" id="cd00077">
    <property type="entry name" value="HDc"/>
    <property type="match status" value="1"/>
</dbReference>
<dbReference type="Gene3D" id="1.10.3210.10">
    <property type="entry name" value="Hypothetical protein af1432"/>
    <property type="match status" value="1"/>
</dbReference>
<evidence type="ECO:0000259" key="2">
    <source>
        <dbReference type="SMART" id="SM00471"/>
    </source>
</evidence>
<reference evidence="3 4" key="1">
    <citation type="journal article" date="2017" name="Elife">
        <title>Extensive horizontal gene transfer in cheese-associated bacteria.</title>
        <authorList>
            <person name="Bonham K.S."/>
            <person name="Wolfe B.E."/>
            <person name="Dutton R.J."/>
        </authorList>
    </citation>
    <scope>NUCLEOTIDE SEQUENCE [LARGE SCALE GENOMIC DNA]</scope>
    <source>
        <strain evidence="3 4">341_9</strain>
    </source>
</reference>
<comment type="caution">
    <text evidence="3">The sequence shown here is derived from an EMBL/GenBank/DDBJ whole genome shotgun (WGS) entry which is preliminary data.</text>
</comment>
<sequence length="398" mass="43902">MLRPGSRNRAYSAQRRRRRGMGTKAPQKGWRGDGVRRNARSYTPRWPNLVAFAQAWEPALPWGSSPGGAMNPDAADTLGIDGRWFDPLWRITVDLTPLEQALLDSWPVRRLGFVAYAGAASLTTTQTYSRLEHSLGVLALVAHFAPDDQVARATALLHDVGHLPFSHTLEGIEGLDHHELGHARIRSMGELLAQHGLDAERLLEVDDGRIDSPLTSRPGGMKLDHLDSFLRSGQAHGRTRSLPAMVLSRLRLLEGTVDTDAETGAELVRLAVAEARAQRSPADVVPVAVLRHLVTTALSGEDPDLSVEELVEMTDDELLAALRDCPSTAEEAEMFQKHPLSWRLLAEHDDEGAGTARVEHRITRTYLDPPSVDGELLHSSEADELRRGLPLVFVLHRR</sequence>
<dbReference type="EMBL" id="NRGR01000023">
    <property type="protein sequence ID" value="PCC38397.1"/>
    <property type="molecule type" value="Genomic_DNA"/>
</dbReference>